<evidence type="ECO:0000256" key="2">
    <source>
        <dbReference type="ARBA" id="ARBA00022840"/>
    </source>
</evidence>
<reference evidence="6" key="1">
    <citation type="submission" date="2006-10" db="EMBL/GenBank/DDBJ databases">
        <authorList>
            <person name="Amadeo P."/>
            <person name="Zhao Q."/>
            <person name="Wortman J."/>
            <person name="Fraser-Liggett C."/>
            <person name="Carlton J."/>
        </authorList>
    </citation>
    <scope>NUCLEOTIDE SEQUENCE</scope>
    <source>
        <strain evidence="6">G3</strain>
    </source>
</reference>
<evidence type="ECO:0000256" key="3">
    <source>
        <dbReference type="PROSITE-ProRule" id="PRU10141"/>
    </source>
</evidence>
<dbReference type="Pfam" id="PF00069">
    <property type="entry name" value="Pkinase"/>
    <property type="match status" value="1"/>
</dbReference>
<dbReference type="KEGG" id="tva:4767805"/>
<keyword evidence="4" id="KW-0723">Serine/threonine-protein kinase</keyword>
<sequence length="290" mass="33580">MRKLLFFHNHSLEYDSTIGHGGYGTIYKVYSSKYQTFFALKQIPEEQFNEAEVECLKSIDDPRIVNLYKYYSFNHSIYLLMEYCPSDLYHFIRDKPNLSQSEIIRLIHEAVLCVKSCHDRGISHCDIKPSNFLVDKYGRIKICAFGLSSICSSTELRHDFKGTKVFLSPEIVKRVDYNPFSSDIWSLGVTLFYIATRSLPFANYNSKILSERICNGIYDASRITNPEIRDIVAKCLTINPEMRPSCTDLVNFPFFSNLSNKRMDLRISKSIRSNPVIIRPKIDVRKTIST</sequence>
<dbReference type="InterPro" id="IPR017441">
    <property type="entry name" value="Protein_kinase_ATP_BS"/>
</dbReference>
<feature type="domain" description="Protein kinase" evidence="5">
    <location>
        <begin position="12"/>
        <end position="255"/>
    </location>
</feature>
<dbReference type="VEuPathDB" id="TrichDB:TVAGG3_0464570"/>
<keyword evidence="6" id="KW-0808">Transferase</keyword>
<dbReference type="OrthoDB" id="4062651at2759"/>
<dbReference type="RefSeq" id="XP_001322097.1">
    <property type="nucleotide sequence ID" value="XM_001322062.1"/>
</dbReference>
<dbReference type="PANTHER" id="PTHR24362:SF309">
    <property type="entry name" value="PROTEIN KINASE DOMAIN-CONTAINING PROTEIN"/>
    <property type="match status" value="1"/>
</dbReference>
<feature type="binding site" evidence="3">
    <location>
        <position position="41"/>
    </location>
    <ligand>
        <name>ATP</name>
        <dbReference type="ChEBI" id="CHEBI:30616"/>
    </ligand>
</feature>
<dbReference type="SMR" id="A2EBR2"/>
<evidence type="ECO:0000313" key="6">
    <source>
        <dbReference type="EMBL" id="EAY09874.1"/>
    </source>
</evidence>
<dbReference type="EMBL" id="DS113348">
    <property type="protein sequence ID" value="EAY09874.1"/>
    <property type="molecule type" value="Genomic_DNA"/>
</dbReference>
<keyword evidence="1 3" id="KW-0547">Nucleotide-binding</keyword>
<dbReference type="PROSITE" id="PS00108">
    <property type="entry name" value="PROTEIN_KINASE_ST"/>
    <property type="match status" value="1"/>
</dbReference>
<dbReference type="SMART" id="SM00220">
    <property type="entry name" value="S_TKc"/>
    <property type="match status" value="1"/>
</dbReference>
<dbReference type="eggNOG" id="KOG0588">
    <property type="taxonomic scope" value="Eukaryota"/>
</dbReference>
<name>A2EBR2_TRIV3</name>
<dbReference type="PANTHER" id="PTHR24362">
    <property type="entry name" value="SERINE/THREONINE-PROTEIN KINASE NEK"/>
    <property type="match status" value="1"/>
</dbReference>
<dbReference type="STRING" id="5722.A2EBR2"/>
<dbReference type="GO" id="GO:0005524">
    <property type="term" value="F:ATP binding"/>
    <property type="evidence" value="ECO:0007669"/>
    <property type="project" value="UniProtKB-UniRule"/>
</dbReference>
<comment type="similarity">
    <text evidence="4">Belongs to the protein kinase superfamily.</text>
</comment>
<dbReference type="InterPro" id="IPR008271">
    <property type="entry name" value="Ser/Thr_kinase_AS"/>
</dbReference>
<dbReference type="VEuPathDB" id="TrichDB:TVAG_373810"/>
<dbReference type="InterPro" id="IPR000719">
    <property type="entry name" value="Prot_kinase_dom"/>
</dbReference>
<dbReference type="OMA" id="WINQQED"/>
<protein>
    <submittedName>
        <fullName evidence="6">CAMK family protein kinase</fullName>
    </submittedName>
</protein>
<dbReference type="PROSITE" id="PS50011">
    <property type="entry name" value="PROTEIN_KINASE_DOM"/>
    <property type="match status" value="1"/>
</dbReference>
<keyword evidence="6" id="KW-0418">Kinase</keyword>
<evidence type="ECO:0000313" key="7">
    <source>
        <dbReference type="Proteomes" id="UP000001542"/>
    </source>
</evidence>
<dbReference type="Gene3D" id="1.10.510.10">
    <property type="entry name" value="Transferase(Phosphotransferase) domain 1"/>
    <property type="match status" value="1"/>
</dbReference>
<dbReference type="PROSITE" id="PS00107">
    <property type="entry name" value="PROTEIN_KINASE_ATP"/>
    <property type="match status" value="1"/>
</dbReference>
<evidence type="ECO:0000256" key="1">
    <source>
        <dbReference type="ARBA" id="ARBA00022741"/>
    </source>
</evidence>
<proteinExistence type="inferred from homology"/>
<dbReference type="GO" id="GO:0004674">
    <property type="term" value="F:protein serine/threonine kinase activity"/>
    <property type="evidence" value="ECO:0007669"/>
    <property type="project" value="UniProtKB-KW"/>
</dbReference>
<dbReference type="Proteomes" id="UP000001542">
    <property type="component" value="Unassembled WGS sequence"/>
</dbReference>
<dbReference type="InParanoid" id="A2EBR2"/>
<keyword evidence="7" id="KW-1185">Reference proteome</keyword>
<dbReference type="AlphaFoldDB" id="A2EBR2"/>
<gene>
    <name evidence="6" type="ORF">TVAG_373810</name>
</gene>
<evidence type="ECO:0000259" key="5">
    <source>
        <dbReference type="PROSITE" id="PS50011"/>
    </source>
</evidence>
<dbReference type="SUPFAM" id="SSF56112">
    <property type="entry name" value="Protein kinase-like (PK-like)"/>
    <property type="match status" value="1"/>
</dbReference>
<keyword evidence="2 3" id="KW-0067">ATP-binding</keyword>
<evidence type="ECO:0000256" key="4">
    <source>
        <dbReference type="RuleBase" id="RU000304"/>
    </source>
</evidence>
<reference evidence="6" key="2">
    <citation type="journal article" date="2007" name="Science">
        <title>Draft genome sequence of the sexually transmitted pathogen Trichomonas vaginalis.</title>
        <authorList>
            <person name="Carlton J.M."/>
            <person name="Hirt R.P."/>
            <person name="Silva J.C."/>
            <person name="Delcher A.L."/>
            <person name="Schatz M."/>
            <person name="Zhao Q."/>
            <person name="Wortman J.R."/>
            <person name="Bidwell S.L."/>
            <person name="Alsmark U.C.M."/>
            <person name="Besteiro S."/>
            <person name="Sicheritz-Ponten T."/>
            <person name="Noel C.J."/>
            <person name="Dacks J.B."/>
            <person name="Foster P.G."/>
            <person name="Simillion C."/>
            <person name="Van de Peer Y."/>
            <person name="Miranda-Saavedra D."/>
            <person name="Barton G.J."/>
            <person name="Westrop G.D."/>
            <person name="Mueller S."/>
            <person name="Dessi D."/>
            <person name="Fiori P.L."/>
            <person name="Ren Q."/>
            <person name="Paulsen I."/>
            <person name="Zhang H."/>
            <person name="Bastida-Corcuera F.D."/>
            <person name="Simoes-Barbosa A."/>
            <person name="Brown M.T."/>
            <person name="Hayes R.D."/>
            <person name="Mukherjee M."/>
            <person name="Okumura C.Y."/>
            <person name="Schneider R."/>
            <person name="Smith A.J."/>
            <person name="Vanacova S."/>
            <person name="Villalvazo M."/>
            <person name="Haas B.J."/>
            <person name="Pertea M."/>
            <person name="Feldblyum T.V."/>
            <person name="Utterback T.R."/>
            <person name="Shu C.L."/>
            <person name="Osoegawa K."/>
            <person name="de Jong P.J."/>
            <person name="Hrdy I."/>
            <person name="Horvathova L."/>
            <person name="Zubacova Z."/>
            <person name="Dolezal P."/>
            <person name="Malik S.B."/>
            <person name="Logsdon J.M. Jr."/>
            <person name="Henze K."/>
            <person name="Gupta A."/>
            <person name="Wang C.C."/>
            <person name="Dunne R.L."/>
            <person name="Upcroft J.A."/>
            <person name="Upcroft P."/>
            <person name="White O."/>
            <person name="Salzberg S.L."/>
            <person name="Tang P."/>
            <person name="Chiu C.-H."/>
            <person name="Lee Y.-S."/>
            <person name="Embley T.M."/>
            <person name="Coombs G.H."/>
            <person name="Mottram J.C."/>
            <person name="Tachezy J."/>
            <person name="Fraser-Liggett C.M."/>
            <person name="Johnson P.J."/>
        </authorList>
    </citation>
    <scope>NUCLEOTIDE SEQUENCE [LARGE SCALE GENOMIC DNA]</scope>
    <source>
        <strain evidence="6">G3</strain>
    </source>
</reference>
<organism evidence="6 7">
    <name type="scientific">Trichomonas vaginalis (strain ATCC PRA-98 / G3)</name>
    <dbReference type="NCBI Taxonomy" id="412133"/>
    <lineage>
        <taxon>Eukaryota</taxon>
        <taxon>Metamonada</taxon>
        <taxon>Parabasalia</taxon>
        <taxon>Trichomonadida</taxon>
        <taxon>Trichomonadidae</taxon>
        <taxon>Trichomonas</taxon>
    </lineage>
</organism>
<dbReference type="InterPro" id="IPR011009">
    <property type="entry name" value="Kinase-like_dom_sf"/>
</dbReference>
<accession>A2EBR2</accession>